<keyword evidence="2" id="KW-0808">Transferase</keyword>
<organism evidence="2 3">
    <name type="scientific">Vibrio navarrensis</name>
    <dbReference type="NCBI Taxonomy" id="29495"/>
    <lineage>
        <taxon>Bacteria</taxon>
        <taxon>Pseudomonadati</taxon>
        <taxon>Pseudomonadota</taxon>
        <taxon>Gammaproteobacteria</taxon>
        <taxon>Vibrionales</taxon>
        <taxon>Vibrionaceae</taxon>
        <taxon>Vibrio</taxon>
    </lineage>
</organism>
<dbReference type="InterPro" id="IPR016584">
    <property type="entry name" value="MeTrfase_VrtF"/>
</dbReference>
<protein>
    <submittedName>
        <fullName evidence="2">Class I SAM-dependent methyltransferase</fullName>
    </submittedName>
</protein>
<dbReference type="PIRSF" id="PIRSF011491">
    <property type="entry name" value="Mtase_YbcY_prd"/>
    <property type="match status" value="1"/>
</dbReference>
<dbReference type="InterPro" id="IPR013217">
    <property type="entry name" value="Methyltransf_12"/>
</dbReference>
<accession>A0AAI9CRR8</accession>
<name>A0AAI9CRR8_9VIBR</name>
<evidence type="ECO:0000313" key="2">
    <source>
        <dbReference type="EMBL" id="ELN6931021.1"/>
    </source>
</evidence>
<dbReference type="GO" id="GO:0008168">
    <property type="term" value="F:methyltransferase activity"/>
    <property type="evidence" value="ECO:0007669"/>
    <property type="project" value="UniProtKB-KW"/>
</dbReference>
<proteinExistence type="predicted"/>
<dbReference type="EMBL" id="ABNSCA010000001">
    <property type="protein sequence ID" value="ELN6931021.1"/>
    <property type="molecule type" value="Genomic_DNA"/>
</dbReference>
<dbReference type="Proteomes" id="UP001253463">
    <property type="component" value="Unassembled WGS sequence"/>
</dbReference>
<dbReference type="Gene3D" id="3.40.50.150">
    <property type="entry name" value="Vaccinia Virus protein VP39"/>
    <property type="match status" value="1"/>
</dbReference>
<dbReference type="SUPFAM" id="SSF53335">
    <property type="entry name" value="S-adenosyl-L-methionine-dependent methyltransferases"/>
    <property type="match status" value="1"/>
</dbReference>
<dbReference type="AlphaFoldDB" id="A0AAI9CRR8"/>
<reference evidence="2" key="1">
    <citation type="submission" date="2023-10" db="EMBL/GenBank/DDBJ databases">
        <authorList>
            <consortium name="PulseNet: The National Subtyping Network for Foodborne Disease Surveillance"/>
        </authorList>
    </citation>
    <scope>NUCLEOTIDE SEQUENCE</scope>
    <source>
        <strain evidence="2">PNUSAV004886</strain>
    </source>
</reference>
<comment type="caution">
    <text evidence="2">The sequence shown here is derived from an EMBL/GenBank/DDBJ whole genome shotgun (WGS) entry which is preliminary data.</text>
</comment>
<gene>
    <name evidence="2" type="ORF">RZY48_000391</name>
</gene>
<evidence type="ECO:0000259" key="1">
    <source>
        <dbReference type="Pfam" id="PF08242"/>
    </source>
</evidence>
<feature type="domain" description="Methyltransferase type 12" evidence="1">
    <location>
        <begin position="56"/>
        <end position="153"/>
    </location>
</feature>
<dbReference type="RefSeq" id="WP_353974938.1">
    <property type="nucleotide sequence ID" value="NZ_JBEWCK010000001.1"/>
</dbReference>
<keyword evidence="2" id="KW-0489">Methyltransferase</keyword>
<dbReference type="GO" id="GO:0032259">
    <property type="term" value="P:methylation"/>
    <property type="evidence" value="ECO:0007669"/>
    <property type="project" value="UniProtKB-KW"/>
</dbReference>
<evidence type="ECO:0000313" key="3">
    <source>
        <dbReference type="Proteomes" id="UP001253463"/>
    </source>
</evidence>
<sequence>MTTENQAVAAGQAVYTKKVLSIYDLWVLGFSNHYLWKCPTARIANTFSVYASDNHLDVGVGTGYYLKHHLPARKQRLALVDLNENSLKTAAAAVAHFAPETYQRNVLEPLNLECAKFDSVSINYLLHCLPGNMESKATLFTHLTPWVNSGGVIFGSTILGQGVEKNVFASKLMALYNRKGIFSNQHDDYATLEKTLQQHFSNVQIEMHGCVAIFSATVN</sequence>
<dbReference type="InterPro" id="IPR029063">
    <property type="entry name" value="SAM-dependent_MTases_sf"/>
</dbReference>
<dbReference type="Pfam" id="PF08242">
    <property type="entry name" value="Methyltransf_12"/>
    <property type="match status" value="1"/>
</dbReference>